<organism evidence="8 9">
    <name type="scientific">Sphaerosporella brunnea</name>
    <dbReference type="NCBI Taxonomy" id="1250544"/>
    <lineage>
        <taxon>Eukaryota</taxon>
        <taxon>Fungi</taxon>
        <taxon>Dikarya</taxon>
        <taxon>Ascomycota</taxon>
        <taxon>Pezizomycotina</taxon>
        <taxon>Pezizomycetes</taxon>
        <taxon>Pezizales</taxon>
        <taxon>Pyronemataceae</taxon>
        <taxon>Sphaerosporella</taxon>
    </lineage>
</organism>
<dbReference type="InterPro" id="IPR036396">
    <property type="entry name" value="Cyt_P450_sf"/>
</dbReference>
<evidence type="ECO:0000256" key="6">
    <source>
        <dbReference type="ARBA" id="ARBA00023004"/>
    </source>
</evidence>
<dbReference type="Pfam" id="PF03098">
    <property type="entry name" value="An_peroxidase"/>
    <property type="match status" value="1"/>
</dbReference>
<dbReference type="InterPro" id="IPR019791">
    <property type="entry name" value="Haem_peroxidase_animal"/>
</dbReference>
<dbReference type="GO" id="GO:0006979">
    <property type="term" value="P:response to oxidative stress"/>
    <property type="evidence" value="ECO:0007669"/>
    <property type="project" value="InterPro"/>
</dbReference>
<dbReference type="GO" id="GO:0004497">
    <property type="term" value="F:monooxygenase activity"/>
    <property type="evidence" value="ECO:0007669"/>
    <property type="project" value="InterPro"/>
</dbReference>
<dbReference type="Proteomes" id="UP000326924">
    <property type="component" value="Unassembled WGS sequence"/>
</dbReference>
<evidence type="ECO:0000256" key="2">
    <source>
        <dbReference type="ARBA" id="ARBA00022617"/>
    </source>
</evidence>
<sequence length="1105" mass="124630">MSNSQVTAFDRESPGIFQRLRSLLEAVLRPPPPQLGDGLTDAEAEPTKVKETGIKEDLQSQGTRITKDIELLLDSLETFKNGGLINDRDYVVEKLIQLASTLPPHSRNQIKLTGQLIRSLWNILPHPPLQYIGPSYLGSLPAPPPSDQRYRSADGSYYNVMLPNLGRAGSAYARSVAPKTVLPPNLPDAGVLFDTMFARDKIIEHPTKMSSMLFYLATIIIHDVFKTDPMDKSRSNTSSYLDLAPLYGNNITEQRQVRTMADGKLKPDCFSEARILGFPPGVSVFLICFNRFHNYAASQLAVINEKGRFTKPSPLGQNPTPEDEFKYHEALVKYDEELFQTARLVTCGLYVQIILNDYVKNILNFNRTKSSWSLDPRGDYDHVFDQTTAIPSAMGNQVSAEFNLIYRWHACVGERDEKWTQDFFKDELKVDNPENLSVEELQILLKKWGHSIPREPEQRVMPGWKRQADGRFADADLVAELTKSTEAVAGSFGPKNIPKVLRSIEILGIEQARDWNMATLNEFRQFCGLRAHTTFEDINPDPEIARSLRIFYNHPDFVELYPGLLAEDAKEAMIPGSGLCASFTISKAILSDAVALVRSDRFYTTDFTPANLTNWGFNEVSTNPDLVNGRVIYKLLYTAFPGWYRADSVYAMFPFTVPVETKEILENLGTVDDFDFTTPSFVPDWTPIFSYKGVVNVLEDPSRFRVPWGPHIYQMTNQDYMLSGDEPANKKGRDDMVACMYGPKGGLDQITKFYEDTTLKLLKQKSYRIGSSYEVDVVRDVINLAHTHFSAAMFAIPLKTEENPHGIFTEQELYKIHAILFAWVFLDADPGKSFQLRQATRQAAEAFKGVVEPICRAIKLGKPILDVIDALHKDHGPMSIYGKHMIERIMKGKSVAETVGQILPTAGAAVARQSQGSIQMLEIFFTEKYQHHWPTIQALARDKTDPEAAFQKLRKYALEASRLSPAAYGVTRNMVAESATIDDGPNRTVNVKKGETVFVDFITACLDPEVFPNPHEIDLTRPEEIYLQYGYGPHSCIGAPIVINALASMLRVFGRLENLRRAPGPAGEMKYTLLKGQFRMYMTEDWSSWWPFPTTMKLHYDGIVE</sequence>
<dbReference type="InterPro" id="IPR037120">
    <property type="entry name" value="Haem_peroxidase_sf_animal"/>
</dbReference>
<dbReference type="Pfam" id="PF00067">
    <property type="entry name" value="p450"/>
    <property type="match status" value="1"/>
</dbReference>
<keyword evidence="3 7" id="KW-0479">Metal-binding</keyword>
<dbReference type="InterPro" id="IPR001128">
    <property type="entry name" value="Cyt_P450"/>
</dbReference>
<dbReference type="GO" id="GO:0016705">
    <property type="term" value="F:oxidoreductase activity, acting on paired donors, with incorporation or reduction of molecular oxygen"/>
    <property type="evidence" value="ECO:0007669"/>
    <property type="project" value="InterPro"/>
</dbReference>
<protein>
    <submittedName>
        <fullName evidence="8">Putative fatty acid oxygenase PpoA</fullName>
    </submittedName>
</protein>
<dbReference type="GO" id="GO:0006631">
    <property type="term" value="P:fatty acid metabolic process"/>
    <property type="evidence" value="ECO:0007669"/>
    <property type="project" value="UniProtKB-ARBA"/>
</dbReference>
<dbReference type="GO" id="GO:0005506">
    <property type="term" value="F:iron ion binding"/>
    <property type="evidence" value="ECO:0007669"/>
    <property type="project" value="InterPro"/>
</dbReference>
<evidence type="ECO:0000313" key="8">
    <source>
        <dbReference type="EMBL" id="KAA8898494.1"/>
    </source>
</evidence>
<dbReference type="Gene3D" id="1.10.640.10">
    <property type="entry name" value="Haem peroxidase domain superfamily, animal type"/>
    <property type="match status" value="1"/>
</dbReference>
<dbReference type="InterPro" id="IPR034812">
    <property type="entry name" value="Ppo-like_N"/>
</dbReference>
<comment type="subunit">
    <text evidence="1">Homotetramer.</text>
</comment>
<keyword evidence="2 7" id="KW-0349">Heme</keyword>
<dbReference type="GO" id="GO:0051213">
    <property type="term" value="F:dioxygenase activity"/>
    <property type="evidence" value="ECO:0007669"/>
    <property type="project" value="UniProtKB-KW"/>
</dbReference>
<dbReference type="PANTHER" id="PTHR11903">
    <property type="entry name" value="PROSTAGLANDIN G/H SYNTHASE"/>
    <property type="match status" value="1"/>
</dbReference>
<evidence type="ECO:0000313" key="9">
    <source>
        <dbReference type="Proteomes" id="UP000326924"/>
    </source>
</evidence>
<dbReference type="OrthoDB" id="823504at2759"/>
<evidence type="ECO:0000256" key="3">
    <source>
        <dbReference type="ARBA" id="ARBA00022723"/>
    </source>
</evidence>
<evidence type="ECO:0000256" key="5">
    <source>
        <dbReference type="ARBA" id="ARBA00023002"/>
    </source>
</evidence>
<feature type="binding site" description="axial binding residue" evidence="7">
    <location>
        <position position="409"/>
    </location>
    <ligand>
        <name>heme b</name>
        <dbReference type="ChEBI" id="CHEBI:60344"/>
    </ligand>
    <ligandPart>
        <name>Fe</name>
        <dbReference type="ChEBI" id="CHEBI:18248"/>
    </ligandPart>
</feature>
<dbReference type="GO" id="GO:0020037">
    <property type="term" value="F:heme binding"/>
    <property type="evidence" value="ECO:0007669"/>
    <property type="project" value="InterPro"/>
</dbReference>
<dbReference type="SUPFAM" id="SSF48113">
    <property type="entry name" value="Heme-dependent peroxidases"/>
    <property type="match status" value="1"/>
</dbReference>
<gene>
    <name evidence="8" type="ORF">FN846DRAFT_892777</name>
</gene>
<dbReference type="EMBL" id="VXIS01000183">
    <property type="protein sequence ID" value="KAA8898494.1"/>
    <property type="molecule type" value="Genomic_DNA"/>
</dbReference>
<dbReference type="CDD" id="cd09817">
    <property type="entry name" value="linoleate_diol_synthase_like"/>
    <property type="match status" value="1"/>
</dbReference>
<comment type="caution">
    <text evidence="8">The sequence shown here is derived from an EMBL/GenBank/DDBJ whole genome shotgun (WGS) entry which is preliminary data.</text>
</comment>
<dbReference type="SUPFAM" id="SSF48264">
    <property type="entry name" value="Cytochrome P450"/>
    <property type="match status" value="1"/>
</dbReference>
<evidence type="ECO:0000256" key="1">
    <source>
        <dbReference type="ARBA" id="ARBA00011881"/>
    </source>
</evidence>
<dbReference type="Gene3D" id="1.10.630.10">
    <property type="entry name" value="Cytochrome P450"/>
    <property type="match status" value="1"/>
</dbReference>
<dbReference type="CDD" id="cd20612">
    <property type="entry name" value="CYP_LDS-like_C"/>
    <property type="match status" value="1"/>
</dbReference>
<dbReference type="InParanoid" id="A0A5J5EPB5"/>
<dbReference type="AlphaFoldDB" id="A0A5J5EPB5"/>
<dbReference type="PANTHER" id="PTHR11903:SF37">
    <property type="entry name" value="PSI-PRODUCING OXYGENASE A"/>
    <property type="match status" value="1"/>
</dbReference>
<dbReference type="GO" id="GO:0004601">
    <property type="term" value="F:peroxidase activity"/>
    <property type="evidence" value="ECO:0007669"/>
    <property type="project" value="InterPro"/>
</dbReference>
<dbReference type="PROSITE" id="PS50292">
    <property type="entry name" value="PEROXIDASE_3"/>
    <property type="match status" value="1"/>
</dbReference>
<keyword evidence="5" id="KW-0560">Oxidoreductase</keyword>
<accession>A0A5J5EPB5</accession>
<keyword evidence="6 7" id="KW-0408">Iron</keyword>
<proteinExistence type="predicted"/>
<evidence type="ECO:0000256" key="4">
    <source>
        <dbReference type="ARBA" id="ARBA00022964"/>
    </source>
</evidence>
<keyword evidence="4" id="KW-0223">Dioxygenase</keyword>
<dbReference type="InterPro" id="IPR010255">
    <property type="entry name" value="Haem_peroxidase_sf"/>
</dbReference>
<name>A0A5J5EPB5_9PEZI</name>
<keyword evidence="9" id="KW-1185">Reference proteome</keyword>
<evidence type="ECO:0000256" key="7">
    <source>
        <dbReference type="PIRSR" id="PIRSR619791-2"/>
    </source>
</evidence>
<dbReference type="InterPro" id="IPR050783">
    <property type="entry name" value="Oxylipin_biosynth_metab"/>
</dbReference>
<reference evidence="8 9" key="1">
    <citation type="submission" date="2019-09" db="EMBL/GenBank/DDBJ databases">
        <title>Draft genome of the ectomycorrhizal ascomycete Sphaerosporella brunnea.</title>
        <authorList>
            <consortium name="DOE Joint Genome Institute"/>
            <person name="Benucci G.M."/>
            <person name="Marozzi G."/>
            <person name="Antonielli L."/>
            <person name="Sanchez S."/>
            <person name="Marco P."/>
            <person name="Wang X."/>
            <person name="Falini L.B."/>
            <person name="Barry K."/>
            <person name="Haridas S."/>
            <person name="Lipzen A."/>
            <person name="Labutti K."/>
            <person name="Grigoriev I.V."/>
            <person name="Murat C."/>
            <person name="Martin F."/>
            <person name="Albertini E."/>
            <person name="Donnini D."/>
            <person name="Bonito G."/>
        </authorList>
    </citation>
    <scope>NUCLEOTIDE SEQUENCE [LARGE SCALE GENOMIC DNA]</scope>
    <source>
        <strain evidence="8 9">Sb_GMNB300</strain>
    </source>
</reference>